<dbReference type="KEGG" id="goe:100897896"/>
<dbReference type="Proteomes" id="UP000694867">
    <property type="component" value="Unplaced"/>
</dbReference>
<name>A0AAJ6QWB7_9ACAR</name>
<proteinExistence type="predicted"/>
<keyword evidence="2" id="KW-1185">Reference proteome</keyword>
<organism evidence="2 3">
    <name type="scientific">Galendromus occidentalis</name>
    <name type="common">western predatory mite</name>
    <dbReference type="NCBI Taxonomy" id="34638"/>
    <lineage>
        <taxon>Eukaryota</taxon>
        <taxon>Metazoa</taxon>
        <taxon>Ecdysozoa</taxon>
        <taxon>Arthropoda</taxon>
        <taxon>Chelicerata</taxon>
        <taxon>Arachnida</taxon>
        <taxon>Acari</taxon>
        <taxon>Parasitiformes</taxon>
        <taxon>Mesostigmata</taxon>
        <taxon>Gamasina</taxon>
        <taxon>Phytoseioidea</taxon>
        <taxon>Phytoseiidae</taxon>
        <taxon>Typhlodrominae</taxon>
        <taxon>Galendromus</taxon>
    </lineage>
</organism>
<evidence type="ECO:0000313" key="3">
    <source>
        <dbReference type="RefSeq" id="XP_003746015.1"/>
    </source>
</evidence>
<sequence>MFLFAAFSLIFLSVTCSASSNQAKIDAYIDAIVDDAYKQIVDAKLERYPLQTSSFKIASTGISNRDVKVNVTRGHFEALRSIGRRTPCNVTLPQAFKGRKDLAPPSNITISCNVTLAGVRAVVLNGTFKGDTLSGSAKNFSTSTIVETANMNVTFVGRPGLKGHLSLTVLRRIVLSTSFQNPKQKPDLNKERFMHFIEELNKKLATQLFTFAEGPYKKYLNIATARKVLPYLV</sequence>
<dbReference type="AlphaFoldDB" id="A0AAJ6QWB7"/>
<protein>
    <submittedName>
        <fullName evidence="3">Uncharacterized protein LOC100897896</fullName>
    </submittedName>
</protein>
<evidence type="ECO:0000256" key="1">
    <source>
        <dbReference type="SAM" id="SignalP"/>
    </source>
</evidence>
<evidence type="ECO:0000313" key="2">
    <source>
        <dbReference type="Proteomes" id="UP000694867"/>
    </source>
</evidence>
<keyword evidence="1" id="KW-0732">Signal</keyword>
<gene>
    <name evidence="3" type="primary">LOC100897896</name>
</gene>
<dbReference type="RefSeq" id="XP_003746015.1">
    <property type="nucleotide sequence ID" value="XM_003745967.2"/>
</dbReference>
<accession>A0AAJ6QWB7</accession>
<dbReference type="GeneID" id="100897896"/>
<feature type="signal peptide" evidence="1">
    <location>
        <begin position="1"/>
        <end position="18"/>
    </location>
</feature>
<feature type="chain" id="PRO_5042482990" evidence="1">
    <location>
        <begin position="19"/>
        <end position="233"/>
    </location>
</feature>
<reference evidence="3" key="1">
    <citation type="submission" date="2025-08" db="UniProtKB">
        <authorList>
            <consortium name="RefSeq"/>
        </authorList>
    </citation>
    <scope>IDENTIFICATION</scope>
</reference>